<dbReference type="AlphaFoldDB" id="A0A2T7PI22"/>
<evidence type="ECO:0000256" key="2">
    <source>
        <dbReference type="ARBA" id="ARBA00022729"/>
    </source>
</evidence>
<evidence type="ECO:0000256" key="1">
    <source>
        <dbReference type="ARBA" id="ARBA00007835"/>
    </source>
</evidence>
<gene>
    <name evidence="8" type="ORF">C0Q70_08510</name>
</gene>
<dbReference type="GO" id="GO:0004620">
    <property type="term" value="F:phospholipase activity"/>
    <property type="evidence" value="ECO:0007669"/>
    <property type="project" value="InterPro"/>
</dbReference>
<comment type="caution">
    <text evidence="8">The sequence shown here is derived from an EMBL/GenBank/DDBJ whole genome shotgun (WGS) entry which is preliminary data.</text>
</comment>
<dbReference type="Gene3D" id="3.60.60.30">
    <property type="match status" value="1"/>
</dbReference>
<evidence type="ECO:0000313" key="9">
    <source>
        <dbReference type="Proteomes" id="UP000245119"/>
    </source>
</evidence>
<dbReference type="EMBL" id="PZQS01000004">
    <property type="protein sequence ID" value="PVD33062.1"/>
    <property type="molecule type" value="Genomic_DNA"/>
</dbReference>
<keyword evidence="3 7" id="KW-0378">Hydrolase</keyword>
<dbReference type="PANTHER" id="PTHR12370:SF3">
    <property type="entry name" value="PHOSPHOLIPASE B-LIKE 2-RELATED"/>
    <property type="match status" value="1"/>
</dbReference>
<dbReference type="Pfam" id="PF04916">
    <property type="entry name" value="Phospholip_B"/>
    <property type="match status" value="1"/>
</dbReference>
<evidence type="ECO:0000256" key="6">
    <source>
        <dbReference type="ARBA" id="ARBA00023180"/>
    </source>
</evidence>
<dbReference type="OrthoDB" id="443524at2759"/>
<accession>A0A2T7PI22</accession>
<dbReference type="GO" id="GO:0009395">
    <property type="term" value="P:phospholipid catabolic process"/>
    <property type="evidence" value="ECO:0007669"/>
    <property type="project" value="TreeGrafter"/>
</dbReference>
<protein>
    <recommendedName>
        <fullName evidence="7">Phospholipase B-like</fullName>
        <ecNumber evidence="7">3.1.1.-</ecNumber>
    </recommendedName>
</protein>
<keyword evidence="2" id="KW-0732">Signal</keyword>
<evidence type="ECO:0000256" key="7">
    <source>
        <dbReference type="RuleBase" id="RU364138"/>
    </source>
</evidence>
<organism evidence="8 9">
    <name type="scientific">Pomacea canaliculata</name>
    <name type="common">Golden apple snail</name>
    <dbReference type="NCBI Taxonomy" id="400727"/>
    <lineage>
        <taxon>Eukaryota</taxon>
        <taxon>Metazoa</taxon>
        <taxon>Spiralia</taxon>
        <taxon>Lophotrochozoa</taxon>
        <taxon>Mollusca</taxon>
        <taxon>Gastropoda</taxon>
        <taxon>Caenogastropoda</taxon>
        <taxon>Architaenioglossa</taxon>
        <taxon>Ampullarioidea</taxon>
        <taxon>Ampullariidae</taxon>
        <taxon>Pomacea</taxon>
    </lineage>
</organism>
<reference evidence="8 9" key="1">
    <citation type="submission" date="2018-04" db="EMBL/GenBank/DDBJ databases">
        <title>The genome of golden apple snail Pomacea canaliculata provides insight into stress tolerance and invasive adaptation.</title>
        <authorList>
            <person name="Liu C."/>
            <person name="Liu B."/>
            <person name="Ren Y."/>
            <person name="Zhang Y."/>
            <person name="Wang H."/>
            <person name="Li S."/>
            <person name="Jiang F."/>
            <person name="Yin L."/>
            <person name="Zhang G."/>
            <person name="Qian W."/>
            <person name="Fan W."/>
        </authorList>
    </citation>
    <scope>NUCLEOTIDE SEQUENCE [LARGE SCALE GENOMIC DNA]</scope>
    <source>
        <strain evidence="8">SZHN2017</strain>
        <tissue evidence="8">Muscle</tissue>
    </source>
</reference>
<name>A0A2T7PI22_POMCA</name>
<evidence type="ECO:0000256" key="4">
    <source>
        <dbReference type="ARBA" id="ARBA00022963"/>
    </source>
</evidence>
<dbReference type="InterPro" id="IPR007000">
    <property type="entry name" value="PLipase_B-like"/>
</dbReference>
<dbReference type="PANTHER" id="PTHR12370">
    <property type="entry name" value="PHOSPHOLIPASE B-RELATED"/>
    <property type="match status" value="1"/>
</dbReference>
<keyword evidence="4 7" id="KW-0442">Lipid degradation</keyword>
<keyword evidence="6" id="KW-0325">Glycoprotein</keyword>
<comment type="function">
    <text evidence="7">Putative phospholipase.</text>
</comment>
<dbReference type="Proteomes" id="UP000245119">
    <property type="component" value="Linkage Group LG4"/>
</dbReference>
<sequence length="477" mass="53531">MTFRWAYLTVETSSMFPDAQQAYAAGLVEGYLTEELMQLNWLNTLNGYCSQPYSQYCLRLHDFLGKNLDWMKVQIKSKAQEMPYWHQVELFLLQSAGLANGIKKQSTALNMDIDVFGLYMFQVGGDFEDLESVLGKPDIQRPLGSGSCSALVKVLPDNSDLYVAQDTWNNYQGMLRILKVYNFSFSLVDGTSVKYLVNIILKVSMETTIGNSNPDLWKYVTPESVLEGIRSVVANRLSTSGSQWASIFSAYNSGTYNNEWMVIDYKKFIPGAKTLMQGLLTVLDQIPGTIQVDDLTNLLSAQGYFPSYNVPYFPDIFNASGNQALVDKYGDWFTYDKTPRALIFRRDHQSVSDVISMTKLMRYNDFTKDPLSRCNCTPPYSAENAISARSDLNPANGTYPFGALSHRSHGGVDMKLTTYQLAQSLAFVAVGGPTWDQNPPFQWSKSDYGPAVPHFGQPDLWQFSPILFNGTGLFPVS</sequence>
<evidence type="ECO:0000313" key="8">
    <source>
        <dbReference type="EMBL" id="PVD33062.1"/>
    </source>
</evidence>
<comment type="similarity">
    <text evidence="1 7">Belongs to the phospholipase B-like family.</text>
</comment>
<evidence type="ECO:0000256" key="3">
    <source>
        <dbReference type="ARBA" id="ARBA00022801"/>
    </source>
</evidence>
<keyword evidence="5 7" id="KW-0443">Lipid metabolism</keyword>
<evidence type="ECO:0000256" key="5">
    <source>
        <dbReference type="ARBA" id="ARBA00023098"/>
    </source>
</evidence>
<keyword evidence="9" id="KW-1185">Reference proteome</keyword>
<dbReference type="GO" id="GO:0005576">
    <property type="term" value="C:extracellular region"/>
    <property type="evidence" value="ECO:0007669"/>
    <property type="project" value="TreeGrafter"/>
</dbReference>
<proteinExistence type="inferred from homology"/>
<dbReference type="STRING" id="400727.A0A2T7PI22"/>
<dbReference type="EC" id="3.1.1.-" evidence="7"/>